<keyword evidence="4" id="KW-1185">Reference proteome</keyword>
<feature type="domain" description="Aminotransferase class V" evidence="2">
    <location>
        <begin position="22"/>
        <end position="276"/>
    </location>
</feature>
<feature type="domain" description="Aminotransferase class V" evidence="2">
    <location>
        <begin position="315"/>
        <end position="417"/>
    </location>
</feature>
<dbReference type="InterPro" id="IPR011340">
    <property type="entry name" value="Cys_dSase-rel"/>
</dbReference>
<dbReference type="InterPro" id="IPR000192">
    <property type="entry name" value="Aminotrans_V_dom"/>
</dbReference>
<dbReference type="AlphaFoldDB" id="A0AA94HKK1"/>
<proteinExistence type="predicted"/>
<dbReference type="Proteomes" id="UP000198506">
    <property type="component" value="Unassembled WGS sequence"/>
</dbReference>
<dbReference type="InterPro" id="IPR015424">
    <property type="entry name" value="PyrdxlP-dep_Trfase"/>
</dbReference>
<evidence type="ECO:0000313" key="3">
    <source>
        <dbReference type="EMBL" id="SFS00512.1"/>
    </source>
</evidence>
<dbReference type="NCBIfam" id="TIGR01976">
    <property type="entry name" value="am_tr_V_VC1184"/>
    <property type="match status" value="1"/>
</dbReference>
<comment type="caution">
    <text evidence="3">The sequence shown here is derived from an EMBL/GenBank/DDBJ whole genome shotgun (WGS) entry which is preliminary data.</text>
</comment>
<dbReference type="Gene3D" id="3.90.1150.10">
    <property type="entry name" value="Aspartate Aminotransferase, domain 1"/>
    <property type="match status" value="1"/>
</dbReference>
<gene>
    <name evidence="3" type="ORF">SAMN04487783_0460</name>
</gene>
<feature type="region of interest" description="Disordered" evidence="1">
    <location>
        <begin position="285"/>
        <end position="306"/>
    </location>
</feature>
<dbReference type="InterPro" id="IPR015422">
    <property type="entry name" value="PyrdxlP-dep_Trfase_small"/>
</dbReference>
<accession>A0AA94HKK1</accession>
<dbReference type="Pfam" id="PF00266">
    <property type="entry name" value="Aminotran_5"/>
    <property type="match status" value="2"/>
</dbReference>
<evidence type="ECO:0000259" key="2">
    <source>
        <dbReference type="Pfam" id="PF00266"/>
    </source>
</evidence>
<evidence type="ECO:0000313" key="4">
    <source>
        <dbReference type="Proteomes" id="UP000198506"/>
    </source>
</evidence>
<feature type="compositionally biased region" description="Low complexity" evidence="1">
    <location>
        <begin position="285"/>
        <end position="300"/>
    </location>
</feature>
<sequence>MSLDVAALRTQFPSLASGLAHFDGPGGTQTPAVVGEAIARTITGPLSNRGTLSLSERNADDAVTAFRSAFADLLGATPRGIVYGRSATQIAYDVSRMLAKTWQPGDEVVVTQLDHDSNVRPWIQAADAVGAVVRWLPLNAATAELDLSALDEIVNERTRLVAVTAASNLLGTKPPVARIAARAHEVGALVYVDGVHYAAHASVDTAALGADFFVCSPYKLYGPHCAALAADPALLETLQPDKLLPSTNEVPERFELGTLPYEIMAGATAAVDFIASLAPASPTSGADAGAAGARGPSGSSTDERPRRERLIAANEAIDEHELRLRGRIEEGLAGFGDRVTLHSVARERTSTLFFTFADRDPVDATRFLAERDIVAPAGSFYAHETFAALQRGLGLTAEAGVRVGLAPYNDDAEIDRLLAGLADFL</sequence>
<dbReference type="EMBL" id="FOZN01000001">
    <property type="protein sequence ID" value="SFS00512.1"/>
    <property type="molecule type" value="Genomic_DNA"/>
</dbReference>
<dbReference type="RefSeq" id="WP_092915451.1">
    <property type="nucleotide sequence ID" value="NZ_FOZN01000001.1"/>
</dbReference>
<dbReference type="Gene3D" id="3.40.640.10">
    <property type="entry name" value="Type I PLP-dependent aspartate aminotransferase-like (Major domain)"/>
    <property type="match status" value="1"/>
</dbReference>
<organism evidence="3 4">
    <name type="scientific">Agrococcus baldri</name>
    <dbReference type="NCBI Taxonomy" id="153730"/>
    <lineage>
        <taxon>Bacteria</taxon>
        <taxon>Bacillati</taxon>
        <taxon>Actinomycetota</taxon>
        <taxon>Actinomycetes</taxon>
        <taxon>Micrococcales</taxon>
        <taxon>Microbacteriaceae</taxon>
        <taxon>Agrococcus</taxon>
    </lineage>
</organism>
<dbReference type="PANTHER" id="PTHR43586">
    <property type="entry name" value="CYSTEINE DESULFURASE"/>
    <property type="match status" value="1"/>
</dbReference>
<reference evidence="3 4" key="1">
    <citation type="submission" date="2016-10" db="EMBL/GenBank/DDBJ databases">
        <authorList>
            <person name="Varghese N."/>
            <person name="Submissions S."/>
        </authorList>
    </citation>
    <scope>NUCLEOTIDE SEQUENCE [LARGE SCALE GENOMIC DNA]</scope>
    <source>
        <strain evidence="3 4">IAM 15147</strain>
    </source>
</reference>
<name>A0AA94HKK1_9MICO</name>
<dbReference type="InterPro" id="IPR015421">
    <property type="entry name" value="PyrdxlP-dep_Trfase_major"/>
</dbReference>
<protein>
    <submittedName>
        <fullName evidence="3">Cysteine desulfurase family protein, VC1184 subfamily</fullName>
    </submittedName>
</protein>
<dbReference type="SUPFAM" id="SSF53383">
    <property type="entry name" value="PLP-dependent transferases"/>
    <property type="match status" value="1"/>
</dbReference>
<evidence type="ECO:0000256" key="1">
    <source>
        <dbReference type="SAM" id="MobiDB-lite"/>
    </source>
</evidence>
<dbReference type="PANTHER" id="PTHR43586:SF21">
    <property type="entry name" value="PYRIDOXAL PHOSPHATE (PLP)-DEPENDENT ASPARTATE AMINOTRANSFERASE SUPERFAMILY"/>
    <property type="match status" value="1"/>
</dbReference>